<evidence type="ECO:0000313" key="2">
    <source>
        <dbReference type="Proteomes" id="UP000501690"/>
    </source>
</evidence>
<dbReference type="EMBL" id="CP039354">
    <property type="protein sequence ID" value="QCE10420.1"/>
    <property type="molecule type" value="Genomic_DNA"/>
</dbReference>
<sequence length="187" mass="20983">MWVSSLLGIANWYWFCVSGALAVAKLCKFRPSDPFSPRQSRKVWCWVRDRLSRLGDPVLELSDLLLAQARDARLGEVVMKLRVLSATSRPGEEFMDFERIMVSLRREMTSPKRDVLVILSPLGVWDVLGGWTHDGHGTGTVIFPSATVGRGVHSMVIACVPGCKCETWMFILQARSLWSRTMRGIGS</sequence>
<evidence type="ECO:0000313" key="1">
    <source>
        <dbReference type="EMBL" id="QCE10420.1"/>
    </source>
</evidence>
<gene>
    <name evidence="1" type="ORF">DEO72_LG10g1650</name>
</gene>
<dbReference type="Proteomes" id="UP000501690">
    <property type="component" value="Linkage Group LG10"/>
</dbReference>
<organism evidence="1 2">
    <name type="scientific">Vigna unguiculata</name>
    <name type="common">Cowpea</name>
    <dbReference type="NCBI Taxonomy" id="3917"/>
    <lineage>
        <taxon>Eukaryota</taxon>
        <taxon>Viridiplantae</taxon>
        <taxon>Streptophyta</taxon>
        <taxon>Embryophyta</taxon>
        <taxon>Tracheophyta</taxon>
        <taxon>Spermatophyta</taxon>
        <taxon>Magnoliopsida</taxon>
        <taxon>eudicotyledons</taxon>
        <taxon>Gunneridae</taxon>
        <taxon>Pentapetalae</taxon>
        <taxon>rosids</taxon>
        <taxon>fabids</taxon>
        <taxon>Fabales</taxon>
        <taxon>Fabaceae</taxon>
        <taxon>Papilionoideae</taxon>
        <taxon>50 kb inversion clade</taxon>
        <taxon>NPAAA clade</taxon>
        <taxon>indigoferoid/millettioid clade</taxon>
        <taxon>Phaseoleae</taxon>
        <taxon>Vigna</taxon>
    </lineage>
</organism>
<reference evidence="1 2" key="1">
    <citation type="submission" date="2019-04" db="EMBL/GenBank/DDBJ databases">
        <title>An improved genome assembly and genetic linkage map for asparagus bean, Vigna unguiculata ssp. sesquipedialis.</title>
        <authorList>
            <person name="Xia Q."/>
            <person name="Zhang R."/>
            <person name="Dong Y."/>
        </authorList>
    </citation>
    <scope>NUCLEOTIDE SEQUENCE [LARGE SCALE GENOMIC DNA]</scope>
    <source>
        <tissue evidence="1">Leaf</tissue>
    </source>
</reference>
<keyword evidence="2" id="KW-1185">Reference proteome</keyword>
<protein>
    <submittedName>
        <fullName evidence="1">Uncharacterized protein</fullName>
    </submittedName>
</protein>
<name>A0A4D6N993_VIGUN</name>
<accession>A0A4D6N993</accession>
<proteinExistence type="predicted"/>
<dbReference type="AlphaFoldDB" id="A0A4D6N993"/>